<protein>
    <submittedName>
        <fullName evidence="1">Uncharacterized protein</fullName>
    </submittedName>
</protein>
<evidence type="ECO:0000313" key="1">
    <source>
        <dbReference type="EMBL" id="EXU99682.1"/>
    </source>
</evidence>
<gene>
    <name evidence="1" type="ORF">X797_007149</name>
</gene>
<dbReference type="AlphaFoldDB" id="A0A0A1UTM1"/>
<organism evidence="1 2">
    <name type="scientific">Metarhizium robertsii</name>
    <dbReference type="NCBI Taxonomy" id="568076"/>
    <lineage>
        <taxon>Eukaryota</taxon>
        <taxon>Fungi</taxon>
        <taxon>Dikarya</taxon>
        <taxon>Ascomycota</taxon>
        <taxon>Pezizomycotina</taxon>
        <taxon>Sordariomycetes</taxon>
        <taxon>Hypocreomycetidae</taxon>
        <taxon>Hypocreales</taxon>
        <taxon>Clavicipitaceae</taxon>
        <taxon>Metarhizium</taxon>
    </lineage>
</organism>
<dbReference type="Proteomes" id="UP000030151">
    <property type="component" value="Unassembled WGS sequence"/>
</dbReference>
<dbReference type="OrthoDB" id="5364171at2759"/>
<evidence type="ECO:0000313" key="2">
    <source>
        <dbReference type="Proteomes" id="UP000030151"/>
    </source>
</evidence>
<name>A0A0A1UTM1_9HYPO</name>
<sequence>MVCYAYAKNSKTDDNWRYLIIAPNFKILDQFYEEARKLVGVNTFWRVSDDFYVYNRDEFNLGKCTTQKPQLEQFKNKLIFTLLNDQGGRVVPTFNNGSIHGGATD</sequence>
<proteinExistence type="predicted"/>
<dbReference type="HOGENOM" id="CLU_2307031_0_0_1"/>
<accession>A0A0A1UTM1</accession>
<reference evidence="1 2" key="1">
    <citation type="submission" date="2014-02" db="EMBL/GenBank/DDBJ databases">
        <title>The genome sequence of the entomopathogenic fungus Metarhizium robertsii ARSEF 2575.</title>
        <authorList>
            <person name="Giuliano Garisto Donzelli B."/>
            <person name="Roe B.A."/>
            <person name="Macmil S.L."/>
            <person name="Krasnoff S.B."/>
            <person name="Gibson D.M."/>
        </authorList>
    </citation>
    <scope>NUCLEOTIDE SEQUENCE [LARGE SCALE GENOMIC DNA]</scope>
    <source>
        <strain evidence="1 2">ARSEF 2575</strain>
    </source>
</reference>
<dbReference type="EMBL" id="JELW01000017">
    <property type="protein sequence ID" value="EXU99682.1"/>
    <property type="molecule type" value="Genomic_DNA"/>
</dbReference>
<comment type="caution">
    <text evidence="1">The sequence shown here is derived from an EMBL/GenBank/DDBJ whole genome shotgun (WGS) entry which is preliminary data.</text>
</comment>